<keyword evidence="1" id="KW-0805">Transcription regulation</keyword>
<proteinExistence type="predicted"/>
<evidence type="ECO:0000313" key="6">
    <source>
        <dbReference type="Proteomes" id="UP000295293"/>
    </source>
</evidence>
<dbReference type="InterPro" id="IPR018060">
    <property type="entry name" value="HTH_AraC"/>
</dbReference>
<dbReference type="PANTHER" id="PTHR46796">
    <property type="entry name" value="HTH-TYPE TRANSCRIPTIONAL ACTIVATOR RHAS-RELATED"/>
    <property type="match status" value="1"/>
</dbReference>
<feature type="domain" description="HTH araC/xylS-type" evidence="4">
    <location>
        <begin position="164"/>
        <end position="265"/>
    </location>
</feature>
<dbReference type="Gene3D" id="1.10.10.60">
    <property type="entry name" value="Homeodomain-like"/>
    <property type="match status" value="1"/>
</dbReference>
<dbReference type="InterPro" id="IPR050204">
    <property type="entry name" value="AraC_XylS_family_regulators"/>
</dbReference>
<keyword evidence="3" id="KW-0804">Transcription</keyword>
<dbReference type="InterPro" id="IPR046532">
    <property type="entry name" value="DUF6597"/>
</dbReference>
<evidence type="ECO:0000259" key="4">
    <source>
        <dbReference type="PROSITE" id="PS01124"/>
    </source>
</evidence>
<dbReference type="PROSITE" id="PS01124">
    <property type="entry name" value="HTH_ARAC_FAMILY_2"/>
    <property type="match status" value="1"/>
</dbReference>
<dbReference type="EMBL" id="SNZH01000023">
    <property type="protein sequence ID" value="TDR37841.1"/>
    <property type="molecule type" value="Genomic_DNA"/>
</dbReference>
<organism evidence="5 6">
    <name type="scientific">Tahibacter aquaticus</name>
    <dbReference type="NCBI Taxonomy" id="520092"/>
    <lineage>
        <taxon>Bacteria</taxon>
        <taxon>Pseudomonadati</taxon>
        <taxon>Pseudomonadota</taxon>
        <taxon>Gammaproteobacteria</taxon>
        <taxon>Lysobacterales</taxon>
        <taxon>Rhodanobacteraceae</taxon>
        <taxon>Tahibacter</taxon>
    </lineage>
</organism>
<name>A0A4R6YKW1_9GAMM</name>
<evidence type="ECO:0000256" key="2">
    <source>
        <dbReference type="ARBA" id="ARBA00023125"/>
    </source>
</evidence>
<dbReference type="Pfam" id="PF12833">
    <property type="entry name" value="HTH_18"/>
    <property type="match status" value="1"/>
</dbReference>
<keyword evidence="6" id="KW-1185">Reference proteome</keyword>
<gene>
    <name evidence="5" type="ORF">DFR29_12315</name>
</gene>
<protein>
    <submittedName>
        <fullName evidence="5">AraC family transcriptional regulator</fullName>
    </submittedName>
</protein>
<comment type="caution">
    <text evidence="5">The sequence shown here is derived from an EMBL/GenBank/DDBJ whole genome shotgun (WGS) entry which is preliminary data.</text>
</comment>
<dbReference type="Pfam" id="PF20240">
    <property type="entry name" value="DUF6597"/>
    <property type="match status" value="1"/>
</dbReference>
<evidence type="ECO:0000256" key="3">
    <source>
        <dbReference type="ARBA" id="ARBA00023163"/>
    </source>
</evidence>
<sequence>MLRPAPSAARGILRRQFDTSPMHHGRYLPDAALAAYVEHYWCVSWDLRGQPPRLQETLPHPNVHLVADAAGSGIFGVHTRRFATELAGQGRVFGIKFRPGGFRPFLRGPVASLANRSTPIAAVFGADGEAYQHDVIACADVEQCVAFAAQLLAAHLPAPDPTVERVAGIVARVVADRRINTAEELAQNSGLGLRALQRLFNDYVGASPKWVINRYRLHEAIERLAAGTTVDWADLALALGYYDQAHFNRDFRKLVGRSPGEFCRDEQVGEGKK</sequence>
<evidence type="ECO:0000313" key="5">
    <source>
        <dbReference type="EMBL" id="TDR37841.1"/>
    </source>
</evidence>
<accession>A0A4R6YKW1</accession>
<dbReference type="RefSeq" id="WP_133821623.1">
    <property type="nucleotide sequence ID" value="NZ_SNZH01000023.1"/>
</dbReference>
<evidence type="ECO:0000256" key="1">
    <source>
        <dbReference type="ARBA" id="ARBA00023015"/>
    </source>
</evidence>
<dbReference type="InterPro" id="IPR009057">
    <property type="entry name" value="Homeodomain-like_sf"/>
</dbReference>
<keyword evidence="2" id="KW-0238">DNA-binding</keyword>
<dbReference type="SMART" id="SM00342">
    <property type="entry name" value="HTH_ARAC"/>
    <property type="match status" value="1"/>
</dbReference>
<dbReference type="GO" id="GO:0003700">
    <property type="term" value="F:DNA-binding transcription factor activity"/>
    <property type="evidence" value="ECO:0007669"/>
    <property type="project" value="InterPro"/>
</dbReference>
<dbReference type="OrthoDB" id="9809338at2"/>
<dbReference type="Proteomes" id="UP000295293">
    <property type="component" value="Unassembled WGS sequence"/>
</dbReference>
<dbReference type="GO" id="GO:0043565">
    <property type="term" value="F:sequence-specific DNA binding"/>
    <property type="evidence" value="ECO:0007669"/>
    <property type="project" value="InterPro"/>
</dbReference>
<dbReference type="AlphaFoldDB" id="A0A4R6YKW1"/>
<reference evidence="5 6" key="1">
    <citation type="submission" date="2019-03" db="EMBL/GenBank/DDBJ databases">
        <title>Genomic Encyclopedia of Type Strains, Phase IV (KMG-IV): sequencing the most valuable type-strain genomes for metagenomic binning, comparative biology and taxonomic classification.</title>
        <authorList>
            <person name="Goeker M."/>
        </authorList>
    </citation>
    <scope>NUCLEOTIDE SEQUENCE [LARGE SCALE GENOMIC DNA]</scope>
    <source>
        <strain evidence="5 6">DSM 21667</strain>
    </source>
</reference>
<dbReference type="SUPFAM" id="SSF46689">
    <property type="entry name" value="Homeodomain-like"/>
    <property type="match status" value="1"/>
</dbReference>